<evidence type="ECO:0000256" key="3">
    <source>
        <dbReference type="ARBA" id="ARBA00022801"/>
    </source>
</evidence>
<dbReference type="GO" id="GO:0052689">
    <property type="term" value="F:carboxylic ester hydrolase activity"/>
    <property type="evidence" value="ECO:0007669"/>
    <property type="project" value="UniProtKB-KW"/>
</dbReference>
<dbReference type="EnsemblMetazoa" id="PPA02785.1">
    <property type="protein sequence ID" value="PPA02785.1"/>
    <property type="gene ID" value="WBGene00092339"/>
</dbReference>
<proteinExistence type="inferred from homology"/>
<dbReference type="InterPro" id="IPR029058">
    <property type="entry name" value="AB_hydrolase_fold"/>
</dbReference>
<name>A0A2A6CDM7_PRIPA</name>
<accession>A0A2A6CDM7</accession>
<dbReference type="InterPro" id="IPR019826">
    <property type="entry name" value="Carboxylesterase_B_AS"/>
</dbReference>
<sequence>MLLLLFLFFLIQSLAAQDASPELTVTAQTSAGPVRGFQVDYGSDKSRLYYGSASVFLGIPFAKAPLGELRFKLPQALCRFEGDVGSTEYKPRCPQSHDYHGFDYITSEDCLYLNVITPNITDGRKRAVMFYIPGGVYVLGGADIYHYKGAVRNLASRDVVVVVIQYRISTIGFFTTYTPEFPANRGIFDVLLALRWTNNEIANFGGDPNRITIFGHSAGAHIADALATPDFFDNDTTPEVEHAEKLCNLTLSSSSMHDSIPLLQECFSDIPGEEMIKADNAGKSYSMSLDGVIFPIAPIAELARIRPNYVVMLGDTTDEFVFSMNEILDGNISTVGESMMEKYLKEKFGGQSKDQFALIKKAVLSFYTPNGAPNKDDHLAWTKLISRAITDKDYYAPARKELQWFKNNNNSNIVFLYDFDYFNSFCANSYPIGDWRPSYHCSELCFLWFYSYEWERAETEGRIKQSDLEVANNLGQAWTNFAKYGNPGWSPMRDQFDFVTIADTVSDTQADWGGPANRLYNEIIPAMLKTDLNRFLVDPRMKNQIEKHAPSIMNSWLAATCPTWKPLTTTTLTVFPLMTEEATVPRGHRNHTSQPDSSSYSCMFCSVVVLLATLYLSL</sequence>
<feature type="signal peptide" evidence="4">
    <location>
        <begin position="1"/>
        <end position="16"/>
    </location>
</feature>
<keyword evidence="4" id="KW-0732">Signal</keyword>
<dbReference type="SUPFAM" id="SSF53474">
    <property type="entry name" value="alpha/beta-Hydrolases"/>
    <property type="match status" value="1"/>
</dbReference>
<dbReference type="Gene3D" id="3.40.50.1820">
    <property type="entry name" value="alpha/beta hydrolase"/>
    <property type="match status" value="1"/>
</dbReference>
<keyword evidence="6" id="KW-1185">Reference proteome</keyword>
<evidence type="ECO:0000256" key="4">
    <source>
        <dbReference type="RuleBase" id="RU361235"/>
    </source>
</evidence>
<organism evidence="5 6">
    <name type="scientific">Pristionchus pacificus</name>
    <name type="common">Parasitic nematode worm</name>
    <dbReference type="NCBI Taxonomy" id="54126"/>
    <lineage>
        <taxon>Eukaryota</taxon>
        <taxon>Metazoa</taxon>
        <taxon>Ecdysozoa</taxon>
        <taxon>Nematoda</taxon>
        <taxon>Chromadorea</taxon>
        <taxon>Rhabditida</taxon>
        <taxon>Rhabditina</taxon>
        <taxon>Diplogasteromorpha</taxon>
        <taxon>Diplogasteroidea</taxon>
        <taxon>Neodiplogasteridae</taxon>
        <taxon>Pristionchus</taxon>
    </lineage>
</organism>
<dbReference type="InterPro" id="IPR050309">
    <property type="entry name" value="Type-B_Carboxylest/Lipase"/>
</dbReference>
<evidence type="ECO:0000313" key="6">
    <source>
        <dbReference type="Proteomes" id="UP000005239"/>
    </source>
</evidence>
<evidence type="ECO:0000256" key="1">
    <source>
        <dbReference type="ARBA" id="ARBA00005964"/>
    </source>
</evidence>
<comment type="similarity">
    <text evidence="1 4">Belongs to the type-B carboxylesterase/lipase family.</text>
</comment>
<evidence type="ECO:0000313" key="5">
    <source>
        <dbReference type="EnsemblMetazoa" id="PPA02785.1"/>
    </source>
</evidence>
<keyword evidence="3 4" id="KW-0378">Hydrolase</keyword>
<reference evidence="6" key="1">
    <citation type="journal article" date="2008" name="Nat. Genet.">
        <title>The Pristionchus pacificus genome provides a unique perspective on nematode lifestyle and parasitism.</title>
        <authorList>
            <person name="Dieterich C."/>
            <person name="Clifton S.W."/>
            <person name="Schuster L.N."/>
            <person name="Chinwalla A."/>
            <person name="Delehaunty K."/>
            <person name="Dinkelacker I."/>
            <person name="Fulton L."/>
            <person name="Fulton R."/>
            <person name="Godfrey J."/>
            <person name="Minx P."/>
            <person name="Mitreva M."/>
            <person name="Roeseler W."/>
            <person name="Tian H."/>
            <person name="Witte H."/>
            <person name="Yang S.P."/>
            <person name="Wilson R.K."/>
            <person name="Sommer R.J."/>
        </authorList>
    </citation>
    <scope>NUCLEOTIDE SEQUENCE [LARGE SCALE GENOMIC DNA]</scope>
    <source>
        <strain evidence="6">PS312</strain>
    </source>
</reference>
<dbReference type="PANTHER" id="PTHR11559">
    <property type="entry name" value="CARBOXYLESTERASE"/>
    <property type="match status" value="1"/>
</dbReference>
<accession>A0A8R1U3V3</accession>
<feature type="chain" id="PRO_5042620823" description="Carboxylic ester hydrolase" evidence="4">
    <location>
        <begin position="17"/>
        <end position="618"/>
    </location>
</feature>
<dbReference type="OrthoDB" id="5842897at2759"/>
<gene>
    <name evidence="5" type="primary">WBGene00092339</name>
</gene>
<dbReference type="Proteomes" id="UP000005239">
    <property type="component" value="Unassembled WGS sequence"/>
</dbReference>
<dbReference type="PROSITE" id="PS00941">
    <property type="entry name" value="CARBOXYLESTERASE_B_2"/>
    <property type="match status" value="1"/>
</dbReference>
<dbReference type="EC" id="3.1.1.-" evidence="4"/>
<dbReference type="PROSITE" id="PS00122">
    <property type="entry name" value="CARBOXYLESTERASE_B_1"/>
    <property type="match status" value="1"/>
</dbReference>
<reference evidence="5" key="2">
    <citation type="submission" date="2022-06" db="UniProtKB">
        <authorList>
            <consortium name="EnsemblMetazoa"/>
        </authorList>
    </citation>
    <scope>IDENTIFICATION</scope>
    <source>
        <strain evidence="5">PS312</strain>
    </source>
</reference>
<dbReference type="InterPro" id="IPR019819">
    <property type="entry name" value="Carboxylesterase_B_CS"/>
</dbReference>
<protein>
    <recommendedName>
        <fullName evidence="4">Carboxylic ester hydrolase</fullName>
        <ecNumber evidence="4">3.1.1.-</ecNumber>
    </recommendedName>
</protein>
<dbReference type="Pfam" id="PF00135">
    <property type="entry name" value="COesterase"/>
    <property type="match status" value="2"/>
</dbReference>
<dbReference type="InterPro" id="IPR002018">
    <property type="entry name" value="CarbesteraseB"/>
</dbReference>
<keyword evidence="2" id="KW-0719">Serine esterase</keyword>
<dbReference type="AlphaFoldDB" id="A0A2A6CDM7"/>
<evidence type="ECO:0000256" key="2">
    <source>
        <dbReference type="ARBA" id="ARBA00022487"/>
    </source>
</evidence>